<evidence type="ECO:0000256" key="6">
    <source>
        <dbReference type="ARBA" id="ARBA00023157"/>
    </source>
</evidence>
<dbReference type="InterPro" id="IPR040216">
    <property type="entry name" value="CTLA4/CD28"/>
</dbReference>
<feature type="chain" id="PRO_5030080561" evidence="10">
    <location>
        <begin position="25"/>
        <end position="246"/>
    </location>
</feature>
<dbReference type="GeneID" id="113172797"/>
<dbReference type="PANTHER" id="PTHR11494">
    <property type="entry name" value="CYTOTOXIC T-LYMPHOCYTE PROTEIN"/>
    <property type="match status" value="1"/>
</dbReference>
<dbReference type="Gene3D" id="2.60.40.10">
    <property type="entry name" value="Immunoglobulins"/>
    <property type="match status" value="1"/>
</dbReference>
<dbReference type="Proteomes" id="UP000265040">
    <property type="component" value="Chromosome 21"/>
</dbReference>
<dbReference type="GeneTree" id="ENSGT00940000174369"/>
<evidence type="ECO:0000313" key="12">
    <source>
        <dbReference type="Proteomes" id="UP000265040"/>
    </source>
</evidence>
<evidence type="ECO:0000256" key="9">
    <source>
        <dbReference type="SAM" id="Phobius"/>
    </source>
</evidence>
<proteinExistence type="predicted"/>
<evidence type="ECO:0000256" key="5">
    <source>
        <dbReference type="ARBA" id="ARBA00023136"/>
    </source>
</evidence>
<reference evidence="11" key="3">
    <citation type="submission" date="2025-09" db="UniProtKB">
        <authorList>
            <consortium name="Ensembl"/>
        </authorList>
    </citation>
    <scope>IDENTIFICATION</scope>
</reference>
<evidence type="ECO:0000256" key="3">
    <source>
        <dbReference type="ARBA" id="ARBA00022729"/>
    </source>
</evidence>
<dbReference type="CTD" id="940"/>
<comment type="subcellular location">
    <subcellularLocation>
        <location evidence="1">Membrane</location>
        <topology evidence="1">Single-pass type I membrane protein</topology>
    </subcellularLocation>
</comment>
<feature type="signal peptide" evidence="10">
    <location>
        <begin position="1"/>
        <end position="24"/>
    </location>
</feature>
<evidence type="ECO:0000256" key="7">
    <source>
        <dbReference type="ARBA" id="ARBA00023180"/>
    </source>
</evidence>
<reference evidence="11" key="1">
    <citation type="submission" date="2021-04" db="EMBL/GenBank/DDBJ databases">
        <authorList>
            <consortium name="Wellcome Sanger Institute Data Sharing"/>
        </authorList>
    </citation>
    <scope>NUCLEOTIDE SEQUENCE [LARGE SCALE GENOMIC DNA]</scope>
</reference>
<keyword evidence="5 9" id="KW-0472">Membrane</keyword>
<protein>
    <submittedName>
        <fullName evidence="11">Uncharacterized protein</fullName>
    </submittedName>
</protein>
<keyword evidence="12" id="KW-1185">Reference proteome</keyword>
<dbReference type="OrthoDB" id="9908091at2759"/>
<dbReference type="Ensembl" id="ENSATET00000034000.3">
    <property type="protein sequence ID" value="ENSATEP00000033514.1"/>
    <property type="gene ID" value="ENSATEG00000023078.3"/>
</dbReference>
<evidence type="ECO:0000313" key="11">
    <source>
        <dbReference type="Ensembl" id="ENSATEP00000033514.1"/>
    </source>
</evidence>
<dbReference type="STRING" id="64144.ENSATEP00000033506"/>
<evidence type="ECO:0000256" key="2">
    <source>
        <dbReference type="ARBA" id="ARBA00022692"/>
    </source>
</evidence>
<dbReference type="GO" id="GO:0009897">
    <property type="term" value="C:external side of plasma membrane"/>
    <property type="evidence" value="ECO:0007669"/>
    <property type="project" value="TreeGrafter"/>
</dbReference>
<dbReference type="RefSeq" id="XP_026231611.1">
    <property type="nucleotide sequence ID" value="XM_026375826.1"/>
</dbReference>
<evidence type="ECO:0000256" key="10">
    <source>
        <dbReference type="SAM" id="SignalP"/>
    </source>
</evidence>
<accession>A0A3Q1JRP4</accession>
<keyword evidence="6" id="KW-1015">Disulfide bond</keyword>
<organism evidence="11 12">
    <name type="scientific">Anabas testudineus</name>
    <name type="common">Climbing perch</name>
    <name type="synonym">Anthias testudineus</name>
    <dbReference type="NCBI Taxonomy" id="64144"/>
    <lineage>
        <taxon>Eukaryota</taxon>
        <taxon>Metazoa</taxon>
        <taxon>Chordata</taxon>
        <taxon>Craniata</taxon>
        <taxon>Vertebrata</taxon>
        <taxon>Euteleostomi</taxon>
        <taxon>Actinopterygii</taxon>
        <taxon>Neopterygii</taxon>
        <taxon>Teleostei</taxon>
        <taxon>Neoteleostei</taxon>
        <taxon>Acanthomorphata</taxon>
        <taxon>Anabantaria</taxon>
        <taxon>Anabantiformes</taxon>
        <taxon>Anabantoidei</taxon>
        <taxon>Anabantidae</taxon>
        <taxon>Anabas</taxon>
    </lineage>
</organism>
<keyword evidence="3 10" id="KW-0732">Signal</keyword>
<dbReference type="AlphaFoldDB" id="A0A3Q1JRP4"/>
<evidence type="ECO:0000256" key="8">
    <source>
        <dbReference type="ARBA" id="ARBA00023319"/>
    </source>
</evidence>
<name>A0A3Q1JRP4_ANATE</name>
<reference evidence="11" key="2">
    <citation type="submission" date="2025-08" db="UniProtKB">
        <authorList>
            <consortium name="Ensembl"/>
        </authorList>
    </citation>
    <scope>IDENTIFICATION</scope>
</reference>
<sequence length="246" mass="27230">MFLTHYMMEWIVLTVLCLCLPVWSDVTVIQPYKVVSNNGTAKVQCVIQPRPAYHQVQSHDEQSAQYPHPDPEEFRVTLLKGLQSSQEICSSMVSFTEQSVTGVKTEGAVQCTAQVREGAVEVTVSGLKATDTDIYRCDIEIFYPPPYLRLIGNGSLIHVLDSCAEQAVETHIAQQSDEDAGDENDETLSSVGIPVVVLVILIICVLILIIYFQTVQCERGKREVVRTVPGGAHKVDAVEFSYENIA</sequence>
<feature type="transmembrane region" description="Helical" evidence="9">
    <location>
        <begin position="191"/>
        <end position="212"/>
    </location>
</feature>
<keyword evidence="2 9" id="KW-0812">Transmembrane</keyword>
<keyword evidence="8" id="KW-0393">Immunoglobulin domain</keyword>
<dbReference type="InParanoid" id="A0A3Q1JRP4"/>
<dbReference type="GO" id="GO:0042129">
    <property type="term" value="P:regulation of T cell proliferation"/>
    <property type="evidence" value="ECO:0007669"/>
    <property type="project" value="InterPro"/>
</dbReference>
<dbReference type="GO" id="GO:0050852">
    <property type="term" value="P:T cell receptor signaling pathway"/>
    <property type="evidence" value="ECO:0007669"/>
    <property type="project" value="TreeGrafter"/>
</dbReference>
<evidence type="ECO:0000256" key="1">
    <source>
        <dbReference type="ARBA" id="ARBA00004479"/>
    </source>
</evidence>
<dbReference type="InterPro" id="IPR013783">
    <property type="entry name" value="Ig-like_fold"/>
</dbReference>
<dbReference type="PANTHER" id="PTHR11494:SF8">
    <property type="entry name" value="CYTOTOXIC T-LYMPHOCYTE PROTEIN 4"/>
    <property type="match status" value="1"/>
</dbReference>
<keyword evidence="4 9" id="KW-1133">Transmembrane helix</keyword>
<keyword evidence="7" id="KW-0325">Glycoprotein</keyword>
<evidence type="ECO:0000256" key="4">
    <source>
        <dbReference type="ARBA" id="ARBA00022989"/>
    </source>
</evidence>
<dbReference type="OMA" id="EPIRMPP"/>